<evidence type="ECO:0000256" key="4">
    <source>
        <dbReference type="PROSITE-ProRule" id="PRU00175"/>
    </source>
</evidence>
<dbReference type="InterPro" id="IPR013083">
    <property type="entry name" value="Znf_RING/FYVE/PHD"/>
</dbReference>
<dbReference type="SUPFAM" id="SSF57850">
    <property type="entry name" value="RING/U-box"/>
    <property type="match status" value="1"/>
</dbReference>
<organism evidence="7">
    <name type="scientific">Mimiviridae sp. ChoanoV1</name>
    <dbReference type="NCBI Taxonomy" id="2596887"/>
    <lineage>
        <taxon>Viruses</taxon>
        <taxon>Varidnaviria</taxon>
        <taxon>Bamfordvirae</taxon>
        <taxon>Nucleocytoviricota</taxon>
        <taxon>Megaviricetes</taxon>
        <taxon>Imitervirales</taxon>
        <taxon>Schizomimiviridae</taxon>
    </lineage>
</organism>
<keyword evidence="5" id="KW-1133">Transmembrane helix</keyword>
<keyword evidence="1" id="KW-0479">Metal-binding</keyword>
<keyword evidence="2 4" id="KW-0863">Zinc-finger</keyword>
<dbReference type="GO" id="GO:0008270">
    <property type="term" value="F:zinc ion binding"/>
    <property type="evidence" value="ECO:0007669"/>
    <property type="project" value="UniProtKB-KW"/>
</dbReference>
<evidence type="ECO:0000256" key="5">
    <source>
        <dbReference type="SAM" id="Phobius"/>
    </source>
</evidence>
<dbReference type="PANTHER" id="PTHR45931:SF16">
    <property type="entry name" value="RING_U-BOX SUPERFAMILY PROTEIN"/>
    <property type="match status" value="1"/>
</dbReference>
<dbReference type="GO" id="GO:0006511">
    <property type="term" value="P:ubiquitin-dependent protein catabolic process"/>
    <property type="evidence" value="ECO:0007669"/>
    <property type="project" value="TreeGrafter"/>
</dbReference>
<dbReference type="PROSITE" id="PS50089">
    <property type="entry name" value="ZF_RING_2"/>
    <property type="match status" value="1"/>
</dbReference>
<evidence type="ECO:0000256" key="1">
    <source>
        <dbReference type="ARBA" id="ARBA00022723"/>
    </source>
</evidence>
<name>A0A5B8IH33_9VIRU</name>
<sequence>MPSLFNQTITNQTNIYPNGFNVSFLSFIIPLGMGFIMCIFIFISDYFKSYLIINNISENNINKEQISKKKKLNKKFIIKDMEYYSNANIIKDKEENTKICSICIENIEDTKHIIIMPCKHIFHKKCIHPWLIQKIILGKQPECPMCRFPFEIDFLEENQVYRNKHILYESYKN</sequence>
<protein>
    <recommendedName>
        <fullName evidence="6">RING-type domain-containing protein</fullName>
    </recommendedName>
</protein>
<dbReference type="SMART" id="SM00184">
    <property type="entry name" value="RING"/>
    <property type="match status" value="1"/>
</dbReference>
<reference evidence="7" key="1">
    <citation type="submission" date="2018-11" db="EMBL/GenBank/DDBJ databases">
        <title>A distinct lineage of giant viruses engineers rhodopsin photosystems in predatory marine eukaryotes.</title>
        <authorList>
            <person name="Needham D.M."/>
            <person name="Yoshizawa S."/>
            <person name="Hosaka T."/>
            <person name="Poirier C."/>
            <person name="Choi C.-J."/>
            <person name="Hehenberger E."/>
            <person name="Irwin N.A.T."/>
            <person name="Wilken S."/>
            <person name="Yung C.-M."/>
            <person name="Bachy C."/>
            <person name="Kurihara R."/>
            <person name="Nakajima Y."/>
            <person name="Kojima K."/>
            <person name="Kimura-Someya T."/>
            <person name="Leonard G."/>
            <person name="Malmstrom R.R."/>
            <person name="Mende D."/>
            <person name="Olson D.K."/>
            <person name="Sudo Y."/>
            <person name="Sudek S."/>
            <person name="Richards T.A."/>
            <person name="DeLong E.F."/>
            <person name="Keeling P.J."/>
            <person name="Santoro A.E."/>
            <person name="Shirouzu M."/>
            <person name="Iwasaki W."/>
            <person name="Worden A.Z."/>
        </authorList>
    </citation>
    <scope>NUCLEOTIDE SEQUENCE</scope>
</reference>
<evidence type="ECO:0000256" key="3">
    <source>
        <dbReference type="ARBA" id="ARBA00022833"/>
    </source>
</evidence>
<feature type="transmembrane region" description="Helical" evidence="5">
    <location>
        <begin position="20"/>
        <end position="43"/>
    </location>
</feature>
<evidence type="ECO:0000256" key="2">
    <source>
        <dbReference type="ARBA" id="ARBA00022771"/>
    </source>
</evidence>
<keyword evidence="5" id="KW-0472">Membrane</keyword>
<dbReference type="GO" id="GO:0061630">
    <property type="term" value="F:ubiquitin protein ligase activity"/>
    <property type="evidence" value="ECO:0007669"/>
    <property type="project" value="TreeGrafter"/>
</dbReference>
<dbReference type="PANTHER" id="PTHR45931">
    <property type="entry name" value="SI:CH211-59O9.10"/>
    <property type="match status" value="1"/>
</dbReference>
<evidence type="ECO:0000259" key="6">
    <source>
        <dbReference type="PROSITE" id="PS50089"/>
    </source>
</evidence>
<dbReference type="Gene3D" id="3.30.40.10">
    <property type="entry name" value="Zinc/RING finger domain, C3HC4 (zinc finger)"/>
    <property type="match status" value="1"/>
</dbReference>
<keyword evidence="3" id="KW-0862">Zinc</keyword>
<dbReference type="InterPro" id="IPR051834">
    <property type="entry name" value="RING_finger_E3_ligase"/>
</dbReference>
<dbReference type="EMBL" id="MK250085">
    <property type="protein sequence ID" value="QDY51775.1"/>
    <property type="molecule type" value="Genomic_DNA"/>
</dbReference>
<evidence type="ECO:0000313" key="7">
    <source>
        <dbReference type="EMBL" id="QDY51775.1"/>
    </source>
</evidence>
<dbReference type="Pfam" id="PF13639">
    <property type="entry name" value="zf-RING_2"/>
    <property type="match status" value="1"/>
</dbReference>
<accession>A0A5B8IH33</accession>
<proteinExistence type="predicted"/>
<feature type="domain" description="RING-type" evidence="6">
    <location>
        <begin position="100"/>
        <end position="147"/>
    </location>
</feature>
<gene>
    <name evidence="7" type="ORF">1_160</name>
</gene>
<dbReference type="InterPro" id="IPR001841">
    <property type="entry name" value="Znf_RING"/>
</dbReference>
<keyword evidence="5" id="KW-0812">Transmembrane</keyword>